<reference evidence="1 2" key="1">
    <citation type="submission" date="2016-11" db="EMBL/GenBank/DDBJ databases">
        <authorList>
            <person name="Jaros S."/>
            <person name="Januszkiewicz K."/>
            <person name="Wedrychowicz H."/>
        </authorList>
    </citation>
    <scope>NUCLEOTIDE SEQUENCE [LARGE SCALE GENOMIC DNA]</scope>
    <source>
        <strain evidence="1 2">DSM 12906</strain>
    </source>
</reference>
<protein>
    <submittedName>
        <fullName evidence="1">Uncharacterized protein</fullName>
    </submittedName>
</protein>
<gene>
    <name evidence="1" type="ORF">SAMN02745244_03673</name>
</gene>
<keyword evidence="2" id="KW-1185">Reference proteome</keyword>
<accession>A0A1M6NMP3</accession>
<proteinExistence type="predicted"/>
<name>A0A1M6NMP3_9ACTN</name>
<dbReference type="EMBL" id="FQZG01000120">
    <property type="protein sequence ID" value="SHJ96832.1"/>
    <property type="molecule type" value="Genomic_DNA"/>
</dbReference>
<organism evidence="1 2">
    <name type="scientific">Tessaracoccus bendigoensis DSM 12906</name>
    <dbReference type="NCBI Taxonomy" id="1123357"/>
    <lineage>
        <taxon>Bacteria</taxon>
        <taxon>Bacillati</taxon>
        <taxon>Actinomycetota</taxon>
        <taxon>Actinomycetes</taxon>
        <taxon>Propionibacteriales</taxon>
        <taxon>Propionibacteriaceae</taxon>
        <taxon>Tessaracoccus</taxon>
    </lineage>
</organism>
<feature type="non-terminal residue" evidence="1">
    <location>
        <position position="50"/>
    </location>
</feature>
<dbReference type="Proteomes" id="UP000184512">
    <property type="component" value="Unassembled WGS sequence"/>
</dbReference>
<evidence type="ECO:0000313" key="1">
    <source>
        <dbReference type="EMBL" id="SHJ96832.1"/>
    </source>
</evidence>
<sequence>MRLVGVDTSDLLPIPAASLVTSRIPLVTSLSTGIGTGSLVTSLSAGVDVR</sequence>
<dbReference type="AlphaFoldDB" id="A0A1M6NMP3"/>
<evidence type="ECO:0000313" key="2">
    <source>
        <dbReference type="Proteomes" id="UP000184512"/>
    </source>
</evidence>